<reference evidence="2 4" key="2">
    <citation type="submission" date="2017-12" db="EMBL/GenBank/DDBJ databases">
        <title>Comparative Functional Genomics of Dry Heat Resistant strains isolated from the Viking Spacecraft.</title>
        <authorList>
            <person name="Seuylemezian A."/>
            <person name="Cooper K."/>
            <person name="Vaishampayan P."/>
        </authorList>
    </citation>
    <scope>NUCLEOTIDE SEQUENCE [LARGE SCALE GENOMIC DNA]</scope>
    <source>
        <strain evidence="2 4">ATCC 29669</strain>
    </source>
</reference>
<dbReference type="Proteomes" id="UP000235114">
    <property type="component" value="Unassembled WGS sequence"/>
</dbReference>
<name>A0A2N5GIB1_9BACI</name>
<evidence type="ECO:0000313" key="2">
    <source>
        <dbReference type="EMBL" id="PLR88533.1"/>
    </source>
</evidence>
<organism evidence="1 3">
    <name type="scientific">Bacillus canaveralius</name>
    <dbReference type="NCBI Taxonomy" id="1403243"/>
    <lineage>
        <taxon>Bacteria</taxon>
        <taxon>Bacillati</taxon>
        <taxon>Bacillota</taxon>
        <taxon>Bacilli</taxon>
        <taxon>Bacillales</taxon>
        <taxon>Bacillaceae</taxon>
        <taxon>Bacillus</taxon>
    </lineage>
</organism>
<dbReference type="Proteomes" id="UP000234951">
    <property type="component" value="Unassembled WGS sequence"/>
</dbReference>
<evidence type="ECO:0000313" key="3">
    <source>
        <dbReference type="Proteomes" id="UP000234951"/>
    </source>
</evidence>
<protein>
    <submittedName>
        <fullName evidence="1">Uncharacterized protein</fullName>
    </submittedName>
</protein>
<evidence type="ECO:0000313" key="4">
    <source>
        <dbReference type="Proteomes" id="UP000235114"/>
    </source>
</evidence>
<reference evidence="1 3" key="1">
    <citation type="submission" date="2017-11" db="EMBL/GenBank/DDBJ databases">
        <title>Comparitive Functional Genomics of Dry Heat Resistant strains isolated from the Viking Spacecraft.</title>
        <authorList>
            <person name="Seuylemezian A."/>
            <person name="Cooper K."/>
            <person name="Vaishampayan P."/>
        </authorList>
    </citation>
    <scope>NUCLEOTIDE SEQUENCE [LARGE SCALE GENOMIC DNA]</scope>
    <source>
        <strain evidence="1 3">M4.6</strain>
    </source>
</reference>
<evidence type="ECO:0000313" key="1">
    <source>
        <dbReference type="EMBL" id="PLR80629.1"/>
    </source>
</evidence>
<sequence>MDNNAFLVSFKKALKILDNEYKGLLKADILYEISKHRHPQSDEMKALEVYRNHLKPNSLFSHFHDLVLPAFKY</sequence>
<comment type="caution">
    <text evidence="1">The sequence shown here is derived from an EMBL/GenBank/DDBJ whole genome shotgun (WGS) entry which is preliminary data.</text>
</comment>
<dbReference type="EMBL" id="PGVA01000047">
    <property type="protein sequence ID" value="PLR80629.1"/>
    <property type="molecule type" value="Genomic_DNA"/>
</dbReference>
<keyword evidence="4" id="KW-1185">Reference proteome</keyword>
<gene>
    <name evidence="1" type="ORF">CU635_17650</name>
    <name evidence="2" type="ORF">CVD25_22525</name>
</gene>
<proteinExistence type="predicted"/>
<dbReference type="EMBL" id="PGVD01000100">
    <property type="protein sequence ID" value="PLR88533.1"/>
    <property type="molecule type" value="Genomic_DNA"/>
</dbReference>
<accession>A0A2N5GIB1</accession>
<dbReference type="AlphaFoldDB" id="A0A2N5GIB1"/>